<dbReference type="Gene3D" id="1.10.10.60">
    <property type="entry name" value="Homeodomain-like"/>
    <property type="match status" value="2"/>
</dbReference>
<evidence type="ECO:0000256" key="3">
    <source>
        <dbReference type="ARBA" id="ARBA00023163"/>
    </source>
</evidence>
<dbReference type="Pfam" id="PF12833">
    <property type="entry name" value="HTH_18"/>
    <property type="match status" value="1"/>
</dbReference>
<accession>A0A921HR65</accession>
<evidence type="ECO:0000256" key="1">
    <source>
        <dbReference type="ARBA" id="ARBA00023015"/>
    </source>
</evidence>
<dbReference type="EMBL" id="DYVR01000221">
    <property type="protein sequence ID" value="HJF85571.1"/>
    <property type="molecule type" value="Genomic_DNA"/>
</dbReference>
<protein>
    <submittedName>
        <fullName evidence="5">Helix-turn-helix transcriptional regulator</fullName>
    </submittedName>
</protein>
<keyword evidence="2" id="KW-0238">DNA-binding</keyword>
<dbReference type="AlphaFoldDB" id="A0A921HR65"/>
<dbReference type="GO" id="GO:0003700">
    <property type="term" value="F:DNA-binding transcription factor activity"/>
    <property type="evidence" value="ECO:0007669"/>
    <property type="project" value="InterPro"/>
</dbReference>
<dbReference type="InterPro" id="IPR009057">
    <property type="entry name" value="Homeodomain-like_sf"/>
</dbReference>
<dbReference type="Proteomes" id="UP000780768">
    <property type="component" value="Unassembled WGS sequence"/>
</dbReference>
<dbReference type="PANTHER" id="PTHR43280:SF2">
    <property type="entry name" value="HTH-TYPE TRANSCRIPTIONAL REGULATOR EXSA"/>
    <property type="match status" value="1"/>
</dbReference>
<evidence type="ECO:0000259" key="4">
    <source>
        <dbReference type="PROSITE" id="PS01124"/>
    </source>
</evidence>
<evidence type="ECO:0000256" key="2">
    <source>
        <dbReference type="ARBA" id="ARBA00023125"/>
    </source>
</evidence>
<evidence type="ECO:0000313" key="5">
    <source>
        <dbReference type="EMBL" id="HJF85571.1"/>
    </source>
</evidence>
<dbReference type="InterPro" id="IPR018060">
    <property type="entry name" value="HTH_AraC"/>
</dbReference>
<keyword evidence="1" id="KW-0805">Transcription regulation</keyword>
<dbReference type="SUPFAM" id="SSF46689">
    <property type="entry name" value="Homeodomain-like"/>
    <property type="match status" value="1"/>
</dbReference>
<reference evidence="5" key="2">
    <citation type="submission" date="2021-09" db="EMBL/GenBank/DDBJ databases">
        <authorList>
            <person name="Gilroy R."/>
        </authorList>
    </citation>
    <scope>NUCLEOTIDE SEQUENCE</scope>
    <source>
        <strain evidence="5">7318</strain>
    </source>
</reference>
<dbReference type="PANTHER" id="PTHR43280">
    <property type="entry name" value="ARAC-FAMILY TRANSCRIPTIONAL REGULATOR"/>
    <property type="match status" value="1"/>
</dbReference>
<keyword evidence="3" id="KW-0804">Transcription</keyword>
<dbReference type="GO" id="GO:0043565">
    <property type="term" value="F:sequence-specific DNA binding"/>
    <property type="evidence" value="ECO:0007669"/>
    <property type="project" value="InterPro"/>
</dbReference>
<organism evidence="5 6">
    <name type="scientific">Megamonas hypermegale</name>
    <dbReference type="NCBI Taxonomy" id="158847"/>
    <lineage>
        <taxon>Bacteria</taxon>
        <taxon>Bacillati</taxon>
        <taxon>Bacillota</taxon>
        <taxon>Negativicutes</taxon>
        <taxon>Selenomonadales</taxon>
        <taxon>Selenomonadaceae</taxon>
        <taxon>Megamonas</taxon>
    </lineage>
</organism>
<reference evidence="5" key="1">
    <citation type="journal article" date="2021" name="PeerJ">
        <title>Extensive microbial diversity within the chicken gut microbiome revealed by metagenomics and culture.</title>
        <authorList>
            <person name="Gilroy R."/>
            <person name="Ravi A."/>
            <person name="Getino M."/>
            <person name="Pursley I."/>
            <person name="Horton D.L."/>
            <person name="Alikhan N.F."/>
            <person name="Baker D."/>
            <person name="Gharbi K."/>
            <person name="Hall N."/>
            <person name="Watson M."/>
            <person name="Adriaenssens E.M."/>
            <person name="Foster-Nyarko E."/>
            <person name="Jarju S."/>
            <person name="Secka A."/>
            <person name="Antonio M."/>
            <person name="Oren A."/>
            <person name="Chaudhuri R.R."/>
            <person name="La Ragione R."/>
            <person name="Hildebrand F."/>
            <person name="Pallen M.J."/>
        </authorList>
    </citation>
    <scope>NUCLEOTIDE SEQUENCE</scope>
    <source>
        <strain evidence="5">7318</strain>
    </source>
</reference>
<comment type="caution">
    <text evidence="5">The sequence shown here is derived from an EMBL/GenBank/DDBJ whole genome shotgun (WGS) entry which is preliminary data.</text>
</comment>
<evidence type="ECO:0000313" key="6">
    <source>
        <dbReference type="Proteomes" id="UP000780768"/>
    </source>
</evidence>
<gene>
    <name evidence="5" type="ORF">K8V65_07925</name>
</gene>
<name>A0A921HR65_9FIRM</name>
<dbReference type="PROSITE" id="PS01124">
    <property type="entry name" value="HTH_ARAC_FAMILY_2"/>
    <property type="match status" value="1"/>
</dbReference>
<sequence length="316" mass="37201">MKSDILKSAIDKLSRHFAARNWKYLDIATEKTIEKSFAWPGSPEENIMICVHKGKDIRELFHRQDFFFFNFAYEGNYSALSYKSNNYITIQENECYIGQPFSGYALYAHSEKEFTIIGILIQKETFFKIFLPILSADTKLFRFFLNAQTNKYSEEFIHLHFNDTCNIRTLLEMMVIEYANPQEDTQAVLQPMVLTLLMYVARQYKLSEIHKNETLSDKIIRYISEHNDCIKLKDVARHFSYHPNYVSALLHRELGKSFSEIVLEQRMEKAVSLLKNTSLSIEKIAGMLGYSNSSNFYKAFRKYYQQTPREFITTQK</sequence>
<dbReference type="SMART" id="SM00342">
    <property type="entry name" value="HTH_ARAC"/>
    <property type="match status" value="1"/>
</dbReference>
<feature type="domain" description="HTH araC/xylS-type" evidence="4">
    <location>
        <begin position="217"/>
        <end position="314"/>
    </location>
</feature>
<proteinExistence type="predicted"/>